<dbReference type="AlphaFoldDB" id="A0A814H966"/>
<reference evidence="3" key="1">
    <citation type="submission" date="2021-02" db="EMBL/GenBank/DDBJ databases">
        <authorList>
            <person name="Nowell W R."/>
        </authorList>
    </citation>
    <scope>NUCLEOTIDE SEQUENCE</scope>
    <source>
        <strain evidence="3">Ploen Becks lab</strain>
    </source>
</reference>
<dbReference type="PANTHER" id="PTHR45663:SF11">
    <property type="entry name" value="GEO12009P1"/>
    <property type="match status" value="1"/>
</dbReference>
<keyword evidence="4" id="KW-1185">Reference proteome</keyword>
<dbReference type="GO" id="GO:0015035">
    <property type="term" value="F:protein-disulfide reductase activity"/>
    <property type="evidence" value="ECO:0007669"/>
    <property type="project" value="TreeGrafter"/>
</dbReference>
<accession>A0A814H966</accession>
<dbReference type="PROSITE" id="PS51352">
    <property type="entry name" value="THIOREDOXIN_2"/>
    <property type="match status" value="1"/>
</dbReference>
<evidence type="ECO:0000259" key="2">
    <source>
        <dbReference type="PROSITE" id="PS51352"/>
    </source>
</evidence>
<evidence type="ECO:0000313" key="4">
    <source>
        <dbReference type="Proteomes" id="UP000663879"/>
    </source>
</evidence>
<dbReference type="GO" id="GO:0005737">
    <property type="term" value="C:cytoplasm"/>
    <property type="evidence" value="ECO:0007669"/>
    <property type="project" value="TreeGrafter"/>
</dbReference>
<comment type="caution">
    <text evidence="3">The sequence shown here is derived from an EMBL/GenBank/DDBJ whole genome shotgun (WGS) entry which is preliminary data.</text>
</comment>
<evidence type="ECO:0000256" key="1">
    <source>
        <dbReference type="SAM" id="MobiDB-lite"/>
    </source>
</evidence>
<name>A0A814H966_9BILA</name>
<feature type="domain" description="Thioredoxin" evidence="2">
    <location>
        <begin position="113"/>
        <end position="251"/>
    </location>
</feature>
<organism evidence="3 4">
    <name type="scientific">Brachionus calyciflorus</name>
    <dbReference type="NCBI Taxonomy" id="104777"/>
    <lineage>
        <taxon>Eukaryota</taxon>
        <taxon>Metazoa</taxon>
        <taxon>Spiralia</taxon>
        <taxon>Gnathifera</taxon>
        <taxon>Rotifera</taxon>
        <taxon>Eurotatoria</taxon>
        <taxon>Monogononta</taxon>
        <taxon>Pseudotrocha</taxon>
        <taxon>Ploima</taxon>
        <taxon>Brachionidae</taxon>
        <taxon>Brachionus</taxon>
    </lineage>
</organism>
<protein>
    <recommendedName>
        <fullName evidence="2">Thioredoxin domain-containing protein</fullName>
    </recommendedName>
</protein>
<feature type="compositionally biased region" description="Basic and acidic residues" evidence="1">
    <location>
        <begin position="260"/>
        <end position="277"/>
    </location>
</feature>
<dbReference type="SUPFAM" id="SSF52833">
    <property type="entry name" value="Thioredoxin-like"/>
    <property type="match status" value="1"/>
</dbReference>
<feature type="region of interest" description="Disordered" evidence="1">
    <location>
        <begin position="258"/>
        <end position="277"/>
    </location>
</feature>
<dbReference type="Proteomes" id="UP000663879">
    <property type="component" value="Unassembled WGS sequence"/>
</dbReference>
<dbReference type="Gene3D" id="3.40.30.10">
    <property type="entry name" value="Glutaredoxin"/>
    <property type="match status" value="1"/>
</dbReference>
<evidence type="ECO:0000313" key="3">
    <source>
        <dbReference type="EMBL" id="CAF1006411.1"/>
    </source>
</evidence>
<sequence>MNRFYQNRIKPLVNLHYLTNILLATSYFLLKNIPHVCDSVFESCILEWREVEILMLLVISVAVKTRRAATWLQLINTICTFSKAANVILYWRESSVHTFSYCLIWFLHFVFLPQPLYKGPENVQYFRSTNLEHEIKRDERVTWLVCFYAPWSPPCNDFAPVFAELSNKFGGLSNFKFAKFDVNMYPEVAAKYNVSNSSLSKQLPTVVLFQNGVETKRRPFIDSKGNVFKFLFSYENVVKEFDLNKIYFESKNNPIMVKPVRADNDDNSKSEKNKKDN</sequence>
<dbReference type="Pfam" id="PF00085">
    <property type="entry name" value="Thioredoxin"/>
    <property type="match status" value="1"/>
</dbReference>
<dbReference type="PANTHER" id="PTHR45663">
    <property type="entry name" value="GEO12009P1"/>
    <property type="match status" value="1"/>
</dbReference>
<dbReference type="InterPro" id="IPR013766">
    <property type="entry name" value="Thioredoxin_domain"/>
</dbReference>
<dbReference type="EMBL" id="CAJNOC010004011">
    <property type="protein sequence ID" value="CAF1006411.1"/>
    <property type="molecule type" value="Genomic_DNA"/>
</dbReference>
<dbReference type="OrthoDB" id="20229at2759"/>
<gene>
    <name evidence="3" type="ORF">OXX778_LOCUS16672</name>
</gene>
<proteinExistence type="predicted"/>
<dbReference type="InterPro" id="IPR036249">
    <property type="entry name" value="Thioredoxin-like_sf"/>
</dbReference>